<accession>A0A9P7ZR84</accession>
<dbReference type="InterPro" id="IPR033140">
    <property type="entry name" value="Lipase_GDXG_put_SER_AS"/>
</dbReference>
<dbReference type="InterPro" id="IPR029058">
    <property type="entry name" value="AB_hydrolase_fold"/>
</dbReference>
<dbReference type="InterPro" id="IPR002168">
    <property type="entry name" value="Lipase_GDXG_HIS_AS"/>
</dbReference>
<dbReference type="AlphaFoldDB" id="A0A9P7ZR84"/>
<protein>
    <submittedName>
        <fullName evidence="6">Alpha/beta hydrolase fold-domain-containing protein</fullName>
    </submittedName>
</protein>
<dbReference type="PROSITE" id="PS01173">
    <property type="entry name" value="LIPASE_GDXG_HIS"/>
    <property type="match status" value="1"/>
</dbReference>
<dbReference type="PROSITE" id="PS01174">
    <property type="entry name" value="LIPASE_GDXG_SER"/>
    <property type="match status" value="1"/>
</dbReference>
<feature type="domain" description="Alpha/beta hydrolase fold-3" evidence="5">
    <location>
        <begin position="162"/>
        <end position="400"/>
    </location>
</feature>
<dbReference type="GeneID" id="70291068"/>
<gene>
    <name evidence="6" type="ORF">F5Z01DRAFT_489943</name>
</gene>
<evidence type="ECO:0000256" key="3">
    <source>
        <dbReference type="PROSITE-ProRule" id="PRU10038"/>
    </source>
</evidence>
<dbReference type="SUPFAM" id="SSF53474">
    <property type="entry name" value="alpha/beta-Hydrolases"/>
    <property type="match status" value="1"/>
</dbReference>
<feature type="active site" evidence="3">
    <location>
        <position position="243"/>
    </location>
</feature>
<evidence type="ECO:0000256" key="4">
    <source>
        <dbReference type="SAM" id="SignalP"/>
    </source>
</evidence>
<organism evidence="6 7">
    <name type="scientific">Emericellopsis atlantica</name>
    <dbReference type="NCBI Taxonomy" id="2614577"/>
    <lineage>
        <taxon>Eukaryota</taxon>
        <taxon>Fungi</taxon>
        <taxon>Dikarya</taxon>
        <taxon>Ascomycota</taxon>
        <taxon>Pezizomycotina</taxon>
        <taxon>Sordariomycetes</taxon>
        <taxon>Hypocreomycetidae</taxon>
        <taxon>Hypocreales</taxon>
        <taxon>Bionectriaceae</taxon>
        <taxon>Emericellopsis</taxon>
    </lineage>
</organism>
<evidence type="ECO:0000259" key="5">
    <source>
        <dbReference type="Pfam" id="PF07859"/>
    </source>
</evidence>
<evidence type="ECO:0000313" key="6">
    <source>
        <dbReference type="EMBL" id="KAG9256839.1"/>
    </source>
</evidence>
<dbReference type="InterPro" id="IPR050300">
    <property type="entry name" value="GDXG_lipolytic_enzyme"/>
</dbReference>
<sequence length="473" mass="52361">MDLQNLRLLLMLLPRLPLIARITILHLLHLSDSSKYLDLRSTLTIGVLRSFLTPTPGKPRSISAVQKLTLRDPGVKGRIWVATYMAPEPVVSNVKEVLHGAVKDLRDPSLGAFEFDMPELIPVEAEWTGYRKDASADESPPDITEKAKYQKMVEEVTSPTTILYLHGGAYYLCDPATHRATCKKLAKITGGRSYSVRYRLAPQAPFPSALLDALVSYLTLLYPPEGAWHDLVRPENIAIAGDSAGGNLVLALLQLILHLQRTGQKVLWQGEERDVPVPSCVACNSPWLDITQSSPSWEGTAPAPWDYLPKPEQVASSEIQPCPIWPATPERKHLYVADDLITHPLASVVVNSSWKGAPPVYMCTGWEILALEDKYFAKKLESEGVTVVFEEYEAMPHCFAMILEKTANAARCYEGWGGFIRTCTTGGTVESSAVEIKAKTLDENVLAFDQLSDVKDEDMGERVKRKGELLAKL</sequence>
<dbReference type="GO" id="GO:0016787">
    <property type="term" value="F:hydrolase activity"/>
    <property type="evidence" value="ECO:0007669"/>
    <property type="project" value="UniProtKB-KW"/>
</dbReference>
<evidence type="ECO:0000256" key="1">
    <source>
        <dbReference type="ARBA" id="ARBA00010515"/>
    </source>
</evidence>
<dbReference type="PANTHER" id="PTHR48081">
    <property type="entry name" value="AB HYDROLASE SUPERFAMILY PROTEIN C4A8.06C"/>
    <property type="match status" value="1"/>
</dbReference>
<proteinExistence type="inferred from homology"/>
<dbReference type="Gene3D" id="3.40.50.1820">
    <property type="entry name" value="alpha/beta hydrolase"/>
    <property type="match status" value="1"/>
</dbReference>
<dbReference type="PANTHER" id="PTHR48081:SF25">
    <property type="entry name" value="PUTATIVE (AFU_ORTHOLOGUE AFUA_3G11560)-RELATED"/>
    <property type="match status" value="1"/>
</dbReference>
<dbReference type="OrthoDB" id="5354320at2759"/>
<dbReference type="RefSeq" id="XP_046120763.1">
    <property type="nucleotide sequence ID" value="XM_046260165.1"/>
</dbReference>
<evidence type="ECO:0000313" key="7">
    <source>
        <dbReference type="Proteomes" id="UP000887229"/>
    </source>
</evidence>
<keyword evidence="2 6" id="KW-0378">Hydrolase</keyword>
<dbReference type="InterPro" id="IPR013094">
    <property type="entry name" value="AB_hydrolase_3"/>
</dbReference>
<feature type="chain" id="PRO_5040176953" evidence="4">
    <location>
        <begin position="22"/>
        <end position="473"/>
    </location>
</feature>
<keyword evidence="7" id="KW-1185">Reference proteome</keyword>
<evidence type="ECO:0000256" key="2">
    <source>
        <dbReference type="ARBA" id="ARBA00022801"/>
    </source>
</evidence>
<comment type="similarity">
    <text evidence="1">Belongs to the 'GDXG' lipolytic enzyme family.</text>
</comment>
<feature type="signal peptide" evidence="4">
    <location>
        <begin position="1"/>
        <end position="21"/>
    </location>
</feature>
<reference evidence="6" key="1">
    <citation type="journal article" date="2021" name="IMA Fungus">
        <title>Genomic characterization of three marine fungi, including Emericellopsis atlantica sp. nov. with signatures of a generalist lifestyle and marine biomass degradation.</title>
        <authorList>
            <person name="Hagestad O.C."/>
            <person name="Hou L."/>
            <person name="Andersen J.H."/>
            <person name="Hansen E.H."/>
            <person name="Altermark B."/>
            <person name="Li C."/>
            <person name="Kuhnert E."/>
            <person name="Cox R.J."/>
            <person name="Crous P.W."/>
            <person name="Spatafora J.W."/>
            <person name="Lail K."/>
            <person name="Amirebrahimi M."/>
            <person name="Lipzen A."/>
            <person name="Pangilinan J."/>
            <person name="Andreopoulos W."/>
            <person name="Hayes R.D."/>
            <person name="Ng V."/>
            <person name="Grigoriev I.V."/>
            <person name="Jackson S.A."/>
            <person name="Sutton T.D.S."/>
            <person name="Dobson A.D.W."/>
            <person name="Rama T."/>
        </authorList>
    </citation>
    <scope>NUCLEOTIDE SEQUENCE</scope>
    <source>
        <strain evidence="6">TS7</strain>
    </source>
</reference>
<dbReference type="Pfam" id="PF07859">
    <property type="entry name" value="Abhydrolase_3"/>
    <property type="match status" value="1"/>
</dbReference>
<comment type="caution">
    <text evidence="6">The sequence shown here is derived from an EMBL/GenBank/DDBJ whole genome shotgun (WGS) entry which is preliminary data.</text>
</comment>
<dbReference type="EMBL" id="MU251247">
    <property type="protein sequence ID" value="KAG9256839.1"/>
    <property type="molecule type" value="Genomic_DNA"/>
</dbReference>
<keyword evidence="4" id="KW-0732">Signal</keyword>
<dbReference type="Proteomes" id="UP000887229">
    <property type="component" value="Unassembled WGS sequence"/>
</dbReference>
<name>A0A9P7ZR84_9HYPO</name>